<organism evidence="2 3">
    <name type="scientific">Porites lobata</name>
    <dbReference type="NCBI Taxonomy" id="104759"/>
    <lineage>
        <taxon>Eukaryota</taxon>
        <taxon>Metazoa</taxon>
        <taxon>Cnidaria</taxon>
        <taxon>Anthozoa</taxon>
        <taxon>Hexacorallia</taxon>
        <taxon>Scleractinia</taxon>
        <taxon>Fungiina</taxon>
        <taxon>Poritidae</taxon>
        <taxon>Porites</taxon>
    </lineage>
</organism>
<evidence type="ECO:0000313" key="3">
    <source>
        <dbReference type="Proteomes" id="UP001159405"/>
    </source>
</evidence>
<comment type="caution">
    <text evidence="2">The sequence shown here is derived from an EMBL/GenBank/DDBJ whole genome shotgun (WGS) entry which is preliminary data.</text>
</comment>
<sequence>MAVYKSLVPLRSCCATVPKETALKLKNFHAEETKAFGNGALTEESDNQVKVENKDDDEDERAWAE</sequence>
<evidence type="ECO:0000313" key="2">
    <source>
        <dbReference type="EMBL" id="CAH3168874.1"/>
    </source>
</evidence>
<accession>A0ABN8QUJ9</accession>
<dbReference type="EMBL" id="CALNXK010000147">
    <property type="protein sequence ID" value="CAH3168874.1"/>
    <property type="molecule type" value="Genomic_DNA"/>
</dbReference>
<reference evidence="2 3" key="1">
    <citation type="submission" date="2022-05" db="EMBL/GenBank/DDBJ databases">
        <authorList>
            <consortium name="Genoscope - CEA"/>
            <person name="William W."/>
        </authorList>
    </citation>
    <scope>NUCLEOTIDE SEQUENCE [LARGE SCALE GENOMIC DNA]</scope>
</reference>
<keyword evidence="3" id="KW-1185">Reference proteome</keyword>
<protein>
    <submittedName>
        <fullName evidence="2">Uncharacterized protein</fullName>
    </submittedName>
</protein>
<name>A0ABN8QUJ9_9CNID</name>
<feature type="region of interest" description="Disordered" evidence="1">
    <location>
        <begin position="35"/>
        <end position="65"/>
    </location>
</feature>
<proteinExistence type="predicted"/>
<evidence type="ECO:0000256" key="1">
    <source>
        <dbReference type="SAM" id="MobiDB-lite"/>
    </source>
</evidence>
<dbReference type="Proteomes" id="UP001159405">
    <property type="component" value="Unassembled WGS sequence"/>
</dbReference>
<gene>
    <name evidence="2" type="ORF">PLOB_00009531</name>
</gene>
<feature type="non-terminal residue" evidence="2">
    <location>
        <position position="65"/>
    </location>
</feature>
<feature type="compositionally biased region" description="Acidic residues" evidence="1">
    <location>
        <begin position="54"/>
        <end position="65"/>
    </location>
</feature>